<reference evidence="2" key="1">
    <citation type="submission" date="2023-06" db="EMBL/GenBank/DDBJ databases">
        <title>Genomic analysis of the entomopathogenic nematode Steinernema hermaphroditum.</title>
        <authorList>
            <person name="Schwarz E.M."/>
            <person name="Heppert J.K."/>
            <person name="Baniya A."/>
            <person name="Schwartz H.T."/>
            <person name="Tan C.-H."/>
            <person name="Antoshechkin I."/>
            <person name="Sternberg P.W."/>
            <person name="Goodrich-Blair H."/>
            <person name="Dillman A.R."/>
        </authorList>
    </citation>
    <scope>NUCLEOTIDE SEQUENCE</scope>
    <source>
        <strain evidence="2">PS9179</strain>
        <tissue evidence="2">Whole animal</tissue>
    </source>
</reference>
<gene>
    <name evidence="2" type="ORF">QR680_008726</name>
</gene>
<sequence length="307" mass="35630">MLIYEMTHMELDIRIHVELGLNFLNVFVCCLTTFIYLLHYKKKNTTFVVNFLFFLVTCTFFTMVLVLDSVIRVLKVNEVAIPTIFGLFTEEGEWFLVGTSCAFDFVYVAGASLALDRVLMMTFPFAYTHWNLSKKVFFFALLVCAATAVFLFGTNVVFPYYKNRFTFSTEAALHFVSIVYDIIVPLELVLHVVFCIQYYRFVKRQKNNGANGQTSKVNQMTFVQGVSQSVLCILPKIYSRLETTVLGRSTRWTFRFVVYYQSFFAIHILLTFSYIAFKLLRTKKCKVISVQKLSMTTLNKNRINTVH</sequence>
<dbReference type="EMBL" id="JAUCMV010000001">
    <property type="protein sequence ID" value="KAK0424566.1"/>
    <property type="molecule type" value="Genomic_DNA"/>
</dbReference>
<proteinExistence type="predicted"/>
<protein>
    <submittedName>
        <fullName evidence="2">Uncharacterized protein</fullName>
    </submittedName>
</protein>
<keyword evidence="3" id="KW-1185">Reference proteome</keyword>
<feature type="transmembrane region" description="Helical" evidence="1">
    <location>
        <begin position="136"/>
        <end position="158"/>
    </location>
</feature>
<feature type="transmembrane region" description="Helical" evidence="1">
    <location>
        <begin position="20"/>
        <end position="39"/>
    </location>
</feature>
<keyword evidence="1" id="KW-1133">Transmembrane helix</keyword>
<feature type="transmembrane region" description="Helical" evidence="1">
    <location>
        <begin position="258"/>
        <end position="277"/>
    </location>
</feature>
<feature type="transmembrane region" description="Helical" evidence="1">
    <location>
        <begin position="94"/>
        <end position="115"/>
    </location>
</feature>
<feature type="transmembrane region" description="Helical" evidence="1">
    <location>
        <begin position="178"/>
        <end position="199"/>
    </location>
</feature>
<organism evidence="2 3">
    <name type="scientific">Steinernema hermaphroditum</name>
    <dbReference type="NCBI Taxonomy" id="289476"/>
    <lineage>
        <taxon>Eukaryota</taxon>
        <taxon>Metazoa</taxon>
        <taxon>Ecdysozoa</taxon>
        <taxon>Nematoda</taxon>
        <taxon>Chromadorea</taxon>
        <taxon>Rhabditida</taxon>
        <taxon>Tylenchina</taxon>
        <taxon>Panagrolaimomorpha</taxon>
        <taxon>Strongyloidoidea</taxon>
        <taxon>Steinernematidae</taxon>
        <taxon>Steinernema</taxon>
    </lineage>
</organism>
<feature type="transmembrane region" description="Helical" evidence="1">
    <location>
        <begin position="51"/>
        <end position="74"/>
    </location>
</feature>
<dbReference type="AlphaFoldDB" id="A0AA39IHQ0"/>
<accession>A0AA39IHQ0</accession>
<evidence type="ECO:0000313" key="3">
    <source>
        <dbReference type="Proteomes" id="UP001175271"/>
    </source>
</evidence>
<evidence type="ECO:0000256" key="1">
    <source>
        <dbReference type="SAM" id="Phobius"/>
    </source>
</evidence>
<evidence type="ECO:0000313" key="2">
    <source>
        <dbReference type="EMBL" id="KAK0424566.1"/>
    </source>
</evidence>
<keyword evidence="1" id="KW-0472">Membrane</keyword>
<comment type="caution">
    <text evidence="2">The sequence shown here is derived from an EMBL/GenBank/DDBJ whole genome shotgun (WGS) entry which is preliminary data.</text>
</comment>
<name>A0AA39IHQ0_9BILA</name>
<keyword evidence="1" id="KW-0812">Transmembrane</keyword>
<dbReference type="Proteomes" id="UP001175271">
    <property type="component" value="Unassembled WGS sequence"/>
</dbReference>